<dbReference type="AlphaFoldDB" id="A0A2B4SAY9"/>
<sequence>MADGLIKSTRKTPTKFDNGYEPTFDFDGTPSCLSWKVEDVADWVEFLGFPQYRACFKENLINGRKLINVDASSLPRMGVTDFEHIKVIAKRVREVLGIEEPYWNRSISLLHRESLGLFLEKKSNTGVEADLLTFEDYKRYLQKLEPCENNKR</sequence>
<accession>A0A2B4SAY9</accession>
<dbReference type="EMBL" id="LSMT01000146">
    <property type="protein sequence ID" value="PFX25615.1"/>
    <property type="molecule type" value="Genomic_DNA"/>
</dbReference>
<feature type="domain" description="SAM" evidence="1">
    <location>
        <begin position="35"/>
        <end position="98"/>
    </location>
</feature>
<comment type="caution">
    <text evidence="2">The sequence shown here is derived from an EMBL/GenBank/DDBJ whole genome shotgun (WGS) entry which is preliminary data.</text>
</comment>
<dbReference type="Pfam" id="PF00536">
    <property type="entry name" value="SAM_1"/>
    <property type="match status" value="1"/>
</dbReference>
<dbReference type="PANTHER" id="PTHR46829:SF1">
    <property type="entry name" value="STERILE ALPHA MOTIF DOMAIN-CONTAINING PROTEIN 15"/>
    <property type="match status" value="1"/>
</dbReference>
<dbReference type="InterPro" id="IPR013761">
    <property type="entry name" value="SAM/pointed_sf"/>
</dbReference>
<dbReference type="PANTHER" id="PTHR46829">
    <property type="entry name" value="STERILE ALPHA MOTIF DOMAIN-CONTAINING PROTEIN 15"/>
    <property type="match status" value="1"/>
</dbReference>
<keyword evidence="3" id="KW-1185">Reference proteome</keyword>
<gene>
    <name evidence="2" type="primary">Samd15</name>
    <name evidence="2" type="ORF">AWC38_SpisGene9731</name>
</gene>
<dbReference type="SUPFAM" id="SSF47769">
    <property type="entry name" value="SAM/Pointed domain"/>
    <property type="match status" value="1"/>
</dbReference>
<dbReference type="PROSITE" id="PS50105">
    <property type="entry name" value="SAM_DOMAIN"/>
    <property type="match status" value="1"/>
</dbReference>
<dbReference type="Gene3D" id="1.10.150.50">
    <property type="entry name" value="Transcription Factor, Ets-1"/>
    <property type="match status" value="1"/>
</dbReference>
<dbReference type="OrthoDB" id="6133291at2759"/>
<reference evidence="3" key="1">
    <citation type="journal article" date="2017" name="bioRxiv">
        <title>Comparative analysis of the genomes of Stylophora pistillata and Acropora digitifera provides evidence for extensive differences between species of corals.</title>
        <authorList>
            <person name="Voolstra C.R."/>
            <person name="Li Y."/>
            <person name="Liew Y.J."/>
            <person name="Baumgarten S."/>
            <person name="Zoccola D."/>
            <person name="Flot J.-F."/>
            <person name="Tambutte S."/>
            <person name="Allemand D."/>
            <person name="Aranda M."/>
        </authorList>
    </citation>
    <scope>NUCLEOTIDE SEQUENCE [LARGE SCALE GENOMIC DNA]</scope>
</reference>
<name>A0A2B4SAY9_STYPI</name>
<protein>
    <submittedName>
        <fullName evidence="2">Sterile alpha motif domain-containing protein 15</fullName>
    </submittedName>
</protein>
<proteinExistence type="predicted"/>
<dbReference type="CDD" id="cd09530">
    <property type="entry name" value="SAM_Samd14"/>
    <property type="match status" value="1"/>
</dbReference>
<dbReference type="InterPro" id="IPR001660">
    <property type="entry name" value="SAM"/>
</dbReference>
<evidence type="ECO:0000313" key="2">
    <source>
        <dbReference type="EMBL" id="PFX25615.1"/>
    </source>
</evidence>
<organism evidence="2 3">
    <name type="scientific">Stylophora pistillata</name>
    <name type="common">Smooth cauliflower coral</name>
    <dbReference type="NCBI Taxonomy" id="50429"/>
    <lineage>
        <taxon>Eukaryota</taxon>
        <taxon>Metazoa</taxon>
        <taxon>Cnidaria</taxon>
        <taxon>Anthozoa</taxon>
        <taxon>Hexacorallia</taxon>
        <taxon>Scleractinia</taxon>
        <taxon>Astrocoeniina</taxon>
        <taxon>Pocilloporidae</taxon>
        <taxon>Stylophora</taxon>
    </lineage>
</organism>
<dbReference type="SMART" id="SM00454">
    <property type="entry name" value="SAM"/>
    <property type="match status" value="1"/>
</dbReference>
<evidence type="ECO:0000259" key="1">
    <source>
        <dbReference type="PROSITE" id="PS50105"/>
    </source>
</evidence>
<dbReference type="Proteomes" id="UP000225706">
    <property type="component" value="Unassembled WGS sequence"/>
</dbReference>
<evidence type="ECO:0000313" key="3">
    <source>
        <dbReference type="Proteomes" id="UP000225706"/>
    </source>
</evidence>